<gene>
    <name evidence="1" type="ordered locus">Ctu_01200</name>
</gene>
<dbReference type="AlphaFoldDB" id="C9Y4I5"/>
<dbReference type="Proteomes" id="UP000002069">
    <property type="component" value="Chromosome"/>
</dbReference>
<dbReference type="PATRIC" id="fig|693216.3.peg.111"/>
<dbReference type="HOGENOM" id="CLU_3316959_0_0_6"/>
<evidence type="ECO:0000313" key="2">
    <source>
        <dbReference type="Proteomes" id="UP000002069"/>
    </source>
</evidence>
<name>C9Y4I5_CROTZ</name>
<organism evidence="1 2">
    <name type="scientific">Cronobacter turicensis (strain DSM 18703 / CCUG 55852 / LMG 23827 / z3032)</name>
    <dbReference type="NCBI Taxonomy" id="693216"/>
    <lineage>
        <taxon>Bacteria</taxon>
        <taxon>Pseudomonadati</taxon>
        <taxon>Pseudomonadota</taxon>
        <taxon>Gammaproteobacteria</taxon>
        <taxon>Enterobacterales</taxon>
        <taxon>Enterobacteriaceae</taxon>
        <taxon>Cronobacter</taxon>
    </lineage>
</organism>
<dbReference type="KEGG" id="ctu:CTU_01200"/>
<reference evidence="1 2" key="1">
    <citation type="journal article" date="2010" name="J. Bacteriol.">
        <title>Complete Genome Sequence of Cronobacter turicensis LMG 23827, a foodborne pathogen causing deaths in neonates.</title>
        <authorList>
            <person name="Stephan R."/>
            <person name="Lehner A."/>
            <person name="Tischler P."/>
            <person name="Rattei T."/>
        </authorList>
    </citation>
    <scope>NUCLEOTIDE SEQUENCE [LARGE SCALE GENOMIC DNA]</scope>
    <source>
        <strain evidence="2">DSM 18703 / CCUG 55852 / LMG 23827 / z3032</strain>
    </source>
</reference>
<proteinExistence type="predicted"/>
<evidence type="ECO:0000313" key="1">
    <source>
        <dbReference type="EMBL" id="CBA26831.1"/>
    </source>
</evidence>
<protein>
    <submittedName>
        <fullName evidence="1">Uncharacterized protein</fullName>
    </submittedName>
</protein>
<sequence>MILYVPYTGFKCAYFQDKGEIAPGGFFFFYRLSTIISLI</sequence>
<reference evidence="2" key="2">
    <citation type="journal article" date="2011" name="J. Bacteriol.">
        <title>Complete genome sequence of Cronobacter turicensis LMG 23827, a food-borne pathogen causing deaths in neonates.</title>
        <authorList>
            <person name="Stephan R."/>
            <person name="Lehner A."/>
            <person name="Tischler P."/>
            <person name="Rattei T."/>
        </authorList>
    </citation>
    <scope>NUCLEOTIDE SEQUENCE [LARGE SCALE GENOMIC DNA]</scope>
    <source>
        <strain evidence="2">DSM 18703 / CCUG 55852 / LMG 23827 / z3032</strain>
    </source>
</reference>
<accession>C9Y4I5</accession>
<dbReference type="EMBL" id="FN543093">
    <property type="protein sequence ID" value="CBA26831.1"/>
    <property type="molecule type" value="Genomic_DNA"/>
</dbReference>
<keyword evidence="2" id="KW-1185">Reference proteome</keyword>